<comment type="caution">
    <text evidence="2">The sequence shown here is derived from an EMBL/GenBank/DDBJ whole genome shotgun (WGS) entry which is preliminary data.</text>
</comment>
<accession>A0A2W5A0I2</accession>
<feature type="transmembrane region" description="Helical" evidence="1">
    <location>
        <begin position="45"/>
        <end position="68"/>
    </location>
</feature>
<dbReference type="EMBL" id="QFNK01000030">
    <property type="protein sequence ID" value="PZO88053.1"/>
    <property type="molecule type" value="Genomic_DNA"/>
</dbReference>
<feature type="transmembrane region" description="Helical" evidence="1">
    <location>
        <begin position="7"/>
        <end position="25"/>
    </location>
</feature>
<organism evidence="2 3">
    <name type="scientific">Micavibrio aeruginosavorus</name>
    <dbReference type="NCBI Taxonomy" id="349221"/>
    <lineage>
        <taxon>Bacteria</taxon>
        <taxon>Pseudomonadati</taxon>
        <taxon>Bdellovibrionota</taxon>
        <taxon>Bdellovibrionia</taxon>
        <taxon>Bdellovibrionales</taxon>
        <taxon>Pseudobdellovibrionaceae</taxon>
        <taxon>Micavibrio</taxon>
    </lineage>
</organism>
<name>A0A2W5A0I2_9BACT</name>
<dbReference type="AlphaFoldDB" id="A0A2W5A0I2"/>
<evidence type="ECO:0000313" key="3">
    <source>
        <dbReference type="Proteomes" id="UP000249557"/>
    </source>
</evidence>
<reference evidence="2 3" key="1">
    <citation type="submission" date="2017-08" db="EMBL/GenBank/DDBJ databases">
        <title>Infants hospitalized years apart are colonized by the same room-sourced microbial strains.</title>
        <authorList>
            <person name="Brooks B."/>
            <person name="Olm M.R."/>
            <person name="Firek B.A."/>
            <person name="Baker R."/>
            <person name="Thomas B.C."/>
            <person name="Morowitz M.J."/>
            <person name="Banfield J.F."/>
        </authorList>
    </citation>
    <scope>NUCLEOTIDE SEQUENCE [LARGE SCALE GENOMIC DNA]</scope>
    <source>
        <strain evidence="2">S2_018_000_R2_104</strain>
    </source>
</reference>
<dbReference type="Proteomes" id="UP000249557">
    <property type="component" value="Unassembled WGS sequence"/>
</dbReference>
<dbReference type="Pfam" id="PF07330">
    <property type="entry name" value="DUF1467"/>
    <property type="match status" value="1"/>
</dbReference>
<keyword evidence="1" id="KW-0472">Membrane</keyword>
<evidence type="ECO:0000313" key="2">
    <source>
        <dbReference type="EMBL" id="PZO88053.1"/>
    </source>
</evidence>
<sequence length="89" mass="10385">MPIFTGFVLYNIIFWFVLFTVLPFWQKPDDVVEEGNTASAPSNPYLLRKFLVTAGISAVLWLVVYFLIRMDVIDFYQIAKQMSEEDNLK</sequence>
<gene>
    <name evidence="2" type="ORF">DI626_02600</name>
</gene>
<evidence type="ECO:0000256" key="1">
    <source>
        <dbReference type="SAM" id="Phobius"/>
    </source>
</evidence>
<proteinExistence type="predicted"/>
<protein>
    <submittedName>
        <fullName evidence="2">DUF1467 domain-containing protein</fullName>
    </submittedName>
</protein>
<keyword evidence="1" id="KW-1133">Transmembrane helix</keyword>
<keyword evidence="1" id="KW-0812">Transmembrane</keyword>
<dbReference type="InterPro" id="IPR009935">
    <property type="entry name" value="DUF1467"/>
</dbReference>